<reference evidence="1 2" key="1">
    <citation type="journal article" date="2018" name="Science">
        <title>The opium poppy genome and morphinan production.</title>
        <authorList>
            <person name="Guo L."/>
            <person name="Winzer T."/>
            <person name="Yang X."/>
            <person name="Li Y."/>
            <person name="Ning Z."/>
            <person name="He Z."/>
            <person name="Teodor R."/>
            <person name="Lu Y."/>
            <person name="Bowser T.A."/>
            <person name="Graham I.A."/>
            <person name="Ye K."/>
        </authorList>
    </citation>
    <scope>NUCLEOTIDE SEQUENCE [LARGE SCALE GENOMIC DNA]</scope>
    <source>
        <strain evidence="2">cv. HN1</strain>
        <tissue evidence="1">Leaves</tissue>
    </source>
</reference>
<evidence type="ECO:0000313" key="2">
    <source>
        <dbReference type="Proteomes" id="UP000316621"/>
    </source>
</evidence>
<keyword evidence="2" id="KW-1185">Reference proteome</keyword>
<dbReference type="EMBL" id="CM010725">
    <property type="protein sequence ID" value="RZC82720.1"/>
    <property type="molecule type" value="Genomic_DNA"/>
</dbReference>
<accession>A0A4Y7LDL8</accession>
<gene>
    <name evidence="1" type="ORF">C5167_045507</name>
</gene>
<dbReference type="AlphaFoldDB" id="A0A4Y7LDL8"/>
<proteinExistence type="predicted"/>
<evidence type="ECO:0000313" key="1">
    <source>
        <dbReference type="EMBL" id="RZC82720.1"/>
    </source>
</evidence>
<dbReference type="Gramene" id="RZC82720">
    <property type="protein sequence ID" value="RZC82720"/>
    <property type="gene ID" value="C5167_045507"/>
</dbReference>
<protein>
    <submittedName>
        <fullName evidence="1">Uncharacterized protein</fullName>
    </submittedName>
</protein>
<sequence>MFLAMCRNGRFDLHVYEEYKEPWLNYSLPTREYKHHWITFLELPATGTAYATSINHLDDYYSFQPSGGDGTKANLIVAAATRACMHCHNDTSHGHGHLDTPKSNVKVVLILEEPETGKNPDSVVVSIKSLMHWQRPS</sequence>
<name>A0A4Y7LDL8_PAPSO</name>
<organism evidence="1 2">
    <name type="scientific">Papaver somniferum</name>
    <name type="common">Opium poppy</name>
    <dbReference type="NCBI Taxonomy" id="3469"/>
    <lineage>
        <taxon>Eukaryota</taxon>
        <taxon>Viridiplantae</taxon>
        <taxon>Streptophyta</taxon>
        <taxon>Embryophyta</taxon>
        <taxon>Tracheophyta</taxon>
        <taxon>Spermatophyta</taxon>
        <taxon>Magnoliopsida</taxon>
        <taxon>Ranunculales</taxon>
        <taxon>Papaveraceae</taxon>
        <taxon>Papaveroideae</taxon>
        <taxon>Papaver</taxon>
    </lineage>
</organism>
<dbReference type="Proteomes" id="UP000316621">
    <property type="component" value="Chromosome 11"/>
</dbReference>